<protein>
    <submittedName>
        <fullName evidence="1">Uncharacterized protein</fullName>
    </submittedName>
</protein>
<evidence type="ECO:0000313" key="1">
    <source>
        <dbReference type="EMBL" id="GAX25594.1"/>
    </source>
</evidence>
<name>A0A1Z5KGZ3_FISSO</name>
<dbReference type="OrthoDB" id="47567at2759"/>
<dbReference type="InterPro" id="IPR016024">
    <property type="entry name" value="ARM-type_fold"/>
</dbReference>
<dbReference type="SUPFAM" id="SSF48371">
    <property type="entry name" value="ARM repeat"/>
    <property type="match status" value="1"/>
</dbReference>
<dbReference type="EMBL" id="BDSP01000228">
    <property type="protein sequence ID" value="GAX25594.1"/>
    <property type="molecule type" value="Genomic_DNA"/>
</dbReference>
<dbReference type="AlphaFoldDB" id="A0A1Z5KGZ3"/>
<evidence type="ECO:0000313" key="2">
    <source>
        <dbReference type="Proteomes" id="UP000198406"/>
    </source>
</evidence>
<gene>
    <name evidence="1" type="ORF">FisN_28Hh065</name>
</gene>
<keyword evidence="2" id="KW-1185">Reference proteome</keyword>
<comment type="caution">
    <text evidence="1">The sequence shown here is derived from an EMBL/GenBank/DDBJ whole genome shotgun (WGS) entry which is preliminary data.</text>
</comment>
<accession>A0A1Z5KGZ3</accession>
<proteinExistence type="predicted"/>
<dbReference type="InParanoid" id="A0A1Z5KGZ3"/>
<dbReference type="Proteomes" id="UP000198406">
    <property type="component" value="Unassembled WGS sequence"/>
</dbReference>
<reference evidence="1 2" key="1">
    <citation type="journal article" date="2015" name="Plant Cell">
        <title>Oil accumulation by the oleaginous diatom Fistulifera solaris as revealed by the genome and transcriptome.</title>
        <authorList>
            <person name="Tanaka T."/>
            <person name="Maeda Y."/>
            <person name="Veluchamy A."/>
            <person name="Tanaka M."/>
            <person name="Abida H."/>
            <person name="Marechal E."/>
            <person name="Bowler C."/>
            <person name="Muto M."/>
            <person name="Sunaga Y."/>
            <person name="Tanaka M."/>
            <person name="Yoshino T."/>
            <person name="Taniguchi T."/>
            <person name="Fukuda Y."/>
            <person name="Nemoto M."/>
            <person name="Matsumoto M."/>
            <person name="Wong P.S."/>
            <person name="Aburatani S."/>
            <person name="Fujibuchi W."/>
        </authorList>
    </citation>
    <scope>NUCLEOTIDE SEQUENCE [LARGE SCALE GENOMIC DNA]</scope>
    <source>
        <strain evidence="1 2">JPCC DA0580</strain>
    </source>
</reference>
<sequence length="534" mass="59992">MKDLCCDDDDDDMSDITCSPAEQTRQQLSDESRRWKSELVVSATQISLASIMPRRYSSPAPARIAKATYCHRLNKNTYHVHAFTMNDLLIPQVDPRKRSRSSTPTIDVDTKESRWIEQLQNANTRTSGINELLQLSSRTDVSYSLVDDQLLRLLVDIAFQQMNWEFRSETSRNVSFSSHDTWHHPPTEHLRAWTQHCQHHVFQSPALAAVLMIVRNLSFAAANGRLMAYTDACVAWLVGCLYGPEAIALNALQTIVNLQPHFDVSGQKLLIDSLFYAPTPDGPVVPKAGRLTQGQWGMGGVWLARHLDGKEDIMTDVSLEFILCHTVEQLVTVWSIFSALRHLIMGLKTSRPVLLLALDFMQEAITSARVGVVGNVDDEVEEGSIPSLRAILVHMPEELVQQFASFLYVPRLGSDALDYVDPVRNIVTRVTTLKLLASYDSTVDTDVRDRALDVLVPLLELDARMADRLPYSCGDALIPILTSTAGRSEAPGLACQVMKEFTRIHSMSKWQELLVEIASRNERVSQLVWNHLTF</sequence>
<organism evidence="1 2">
    <name type="scientific">Fistulifera solaris</name>
    <name type="common">Oleaginous diatom</name>
    <dbReference type="NCBI Taxonomy" id="1519565"/>
    <lineage>
        <taxon>Eukaryota</taxon>
        <taxon>Sar</taxon>
        <taxon>Stramenopiles</taxon>
        <taxon>Ochrophyta</taxon>
        <taxon>Bacillariophyta</taxon>
        <taxon>Bacillariophyceae</taxon>
        <taxon>Bacillariophycidae</taxon>
        <taxon>Naviculales</taxon>
        <taxon>Naviculaceae</taxon>
        <taxon>Fistulifera</taxon>
    </lineage>
</organism>